<comment type="caution">
    <text evidence="5">The sequence shown here is derived from an EMBL/GenBank/DDBJ whole genome shotgun (WGS) entry which is preliminary data.</text>
</comment>
<dbReference type="SUPFAM" id="SSF46785">
    <property type="entry name" value="Winged helix' DNA-binding domain"/>
    <property type="match status" value="1"/>
</dbReference>
<dbReference type="CDD" id="cd00090">
    <property type="entry name" value="HTH_ARSR"/>
    <property type="match status" value="1"/>
</dbReference>
<evidence type="ECO:0000313" key="5">
    <source>
        <dbReference type="EMBL" id="PZP89426.1"/>
    </source>
</evidence>
<dbReference type="GO" id="GO:0003700">
    <property type="term" value="F:DNA-binding transcription factor activity"/>
    <property type="evidence" value="ECO:0007669"/>
    <property type="project" value="InterPro"/>
</dbReference>
<dbReference type="PROSITE" id="PS50987">
    <property type="entry name" value="HTH_ARSR_2"/>
    <property type="match status" value="1"/>
</dbReference>
<sequence length="122" mass="13396">MTEVSEEHCADSDGVDKDLAELPPQKVMEAAGTLLQSLTAPARIAIIVQLQHRPCCVHELVSALDMPQPAVSQHLRVLKNTGVVKSTQRGREHIYSLVDEHLSGIVNDALSHAEEIVNKRFL</sequence>
<dbReference type="InterPro" id="IPR051011">
    <property type="entry name" value="Metal_resp_trans_reg"/>
</dbReference>
<evidence type="ECO:0000256" key="2">
    <source>
        <dbReference type="ARBA" id="ARBA00023125"/>
    </source>
</evidence>
<keyword evidence="2" id="KW-0238">DNA-binding</keyword>
<evidence type="ECO:0000259" key="4">
    <source>
        <dbReference type="PROSITE" id="PS50987"/>
    </source>
</evidence>
<dbReference type="RefSeq" id="WP_290598334.1">
    <property type="nucleotide sequence ID" value="NZ_CAKZIO010000002.1"/>
</dbReference>
<protein>
    <submittedName>
        <fullName evidence="5">Transcriptional regulator</fullName>
    </submittedName>
</protein>
<dbReference type="PANTHER" id="PTHR43132:SF6">
    <property type="entry name" value="HTH-TYPE TRANSCRIPTIONAL REPRESSOR CZRA"/>
    <property type="match status" value="1"/>
</dbReference>
<dbReference type="SMART" id="SM00418">
    <property type="entry name" value="HTH_ARSR"/>
    <property type="match status" value="1"/>
</dbReference>
<dbReference type="InterPro" id="IPR036390">
    <property type="entry name" value="WH_DNA-bd_sf"/>
</dbReference>
<dbReference type="Gene3D" id="1.10.10.10">
    <property type="entry name" value="Winged helix-like DNA-binding domain superfamily/Winged helix DNA-binding domain"/>
    <property type="match status" value="1"/>
</dbReference>
<dbReference type="Proteomes" id="UP000248606">
    <property type="component" value="Unassembled WGS sequence"/>
</dbReference>
<proteinExistence type="predicted"/>
<evidence type="ECO:0000313" key="6">
    <source>
        <dbReference type="Proteomes" id="UP000248606"/>
    </source>
</evidence>
<name>A0A2W5K3N8_9ACTN</name>
<dbReference type="GO" id="GO:0003677">
    <property type="term" value="F:DNA binding"/>
    <property type="evidence" value="ECO:0007669"/>
    <property type="project" value="UniProtKB-KW"/>
</dbReference>
<dbReference type="InterPro" id="IPR036388">
    <property type="entry name" value="WH-like_DNA-bd_sf"/>
</dbReference>
<evidence type="ECO:0000256" key="1">
    <source>
        <dbReference type="ARBA" id="ARBA00023015"/>
    </source>
</evidence>
<accession>A0A2W5K3N8</accession>
<dbReference type="NCBIfam" id="NF033788">
    <property type="entry name" value="HTH_metalloreg"/>
    <property type="match status" value="1"/>
</dbReference>
<dbReference type="InterPro" id="IPR011991">
    <property type="entry name" value="ArsR-like_HTH"/>
</dbReference>
<dbReference type="AlphaFoldDB" id="A0A2W5K3N8"/>
<keyword evidence="1" id="KW-0805">Transcription regulation</keyword>
<dbReference type="PANTHER" id="PTHR43132">
    <property type="entry name" value="ARSENICAL RESISTANCE OPERON REPRESSOR ARSR-RELATED"/>
    <property type="match status" value="1"/>
</dbReference>
<feature type="domain" description="HTH arsR-type" evidence="4">
    <location>
        <begin position="23"/>
        <end position="117"/>
    </location>
</feature>
<dbReference type="Pfam" id="PF01022">
    <property type="entry name" value="HTH_5"/>
    <property type="match status" value="1"/>
</dbReference>
<gene>
    <name evidence="5" type="ORF">DI579_02625</name>
</gene>
<dbReference type="PRINTS" id="PR00778">
    <property type="entry name" value="HTHARSR"/>
</dbReference>
<dbReference type="EMBL" id="QFOZ01000002">
    <property type="protein sequence ID" value="PZP89426.1"/>
    <property type="molecule type" value="Genomic_DNA"/>
</dbReference>
<reference evidence="5 6" key="1">
    <citation type="submission" date="2017-08" db="EMBL/GenBank/DDBJ databases">
        <title>Infants hospitalized years apart are colonized by the same room-sourced microbial strains.</title>
        <authorList>
            <person name="Brooks B."/>
            <person name="Olm M.R."/>
            <person name="Firek B.A."/>
            <person name="Baker R."/>
            <person name="Thomas B.C."/>
            <person name="Morowitz M.J."/>
            <person name="Banfield J.F."/>
        </authorList>
    </citation>
    <scope>NUCLEOTIDE SEQUENCE [LARGE SCALE GENOMIC DNA]</scope>
    <source>
        <strain evidence="5">S2_006_000_R1_57</strain>
    </source>
</reference>
<dbReference type="InterPro" id="IPR001845">
    <property type="entry name" value="HTH_ArsR_DNA-bd_dom"/>
</dbReference>
<evidence type="ECO:0000256" key="3">
    <source>
        <dbReference type="ARBA" id="ARBA00023163"/>
    </source>
</evidence>
<organism evidence="5 6">
    <name type="scientific">Lawsonella clevelandensis</name>
    <dbReference type="NCBI Taxonomy" id="1528099"/>
    <lineage>
        <taxon>Bacteria</taxon>
        <taxon>Bacillati</taxon>
        <taxon>Actinomycetota</taxon>
        <taxon>Actinomycetes</taxon>
        <taxon>Mycobacteriales</taxon>
        <taxon>Lawsonellaceae</taxon>
        <taxon>Lawsonella</taxon>
    </lineage>
</organism>
<keyword evidence="3" id="KW-0804">Transcription</keyword>